<keyword evidence="1" id="KW-0812">Transmembrane</keyword>
<feature type="transmembrane region" description="Helical" evidence="1">
    <location>
        <begin position="12"/>
        <end position="33"/>
    </location>
</feature>
<evidence type="ECO:0000313" key="3">
    <source>
        <dbReference type="Proteomes" id="UP000676885"/>
    </source>
</evidence>
<dbReference type="NCBIfam" id="TIGR03816">
    <property type="entry name" value="tadE_like_DECH"/>
    <property type="match status" value="1"/>
</dbReference>
<dbReference type="KEGG" id="ajg:KKR91_14785"/>
<keyword evidence="3" id="KW-1185">Reference proteome</keyword>
<gene>
    <name evidence="2" type="ORF">KKR91_14785</name>
</gene>
<accession>A0A975M5B7</accession>
<evidence type="ECO:0000256" key="1">
    <source>
        <dbReference type="SAM" id="Phobius"/>
    </source>
</evidence>
<sequence>MLKGGAEDGSGTVLVLGAGLVVLILSGAVLLMLQAGVAANRAATAADLSALAAADTLRGLRPGDPCTVAAEVAARNGAELAGCTAEPGDQSVQVATEMAVPLLPFPATGQARAGPPP</sequence>
<proteinExistence type="predicted"/>
<evidence type="ECO:0000313" key="2">
    <source>
        <dbReference type="EMBL" id="QWC09716.1"/>
    </source>
</evidence>
<reference evidence="2 3" key="1">
    <citation type="submission" date="2021-05" db="EMBL/GenBank/DDBJ databases">
        <title>Novel species in genus Arthrobacter.</title>
        <authorList>
            <person name="Zhang G."/>
        </authorList>
    </citation>
    <scope>NUCLEOTIDE SEQUENCE [LARGE SCALE GENOMIC DNA]</scope>
    <source>
        <strain evidence="3">zg-ZUI227</strain>
    </source>
</reference>
<keyword evidence="1" id="KW-0472">Membrane</keyword>
<organism evidence="2 3">
    <name type="scientific">Arthrobacter jiangjiafuii</name>
    <dbReference type="NCBI Taxonomy" id="2817475"/>
    <lineage>
        <taxon>Bacteria</taxon>
        <taxon>Bacillati</taxon>
        <taxon>Actinomycetota</taxon>
        <taxon>Actinomycetes</taxon>
        <taxon>Micrococcales</taxon>
        <taxon>Micrococcaceae</taxon>
        <taxon>Arthrobacter</taxon>
    </lineage>
</organism>
<dbReference type="RefSeq" id="WP_210227668.1">
    <property type="nucleotide sequence ID" value="NZ_CP076022.1"/>
</dbReference>
<protein>
    <submittedName>
        <fullName evidence="2">Flp pilus-assembly TadE/G-like family protein</fullName>
    </submittedName>
</protein>
<dbReference type="EMBL" id="CP076022">
    <property type="protein sequence ID" value="QWC09716.1"/>
    <property type="molecule type" value="Genomic_DNA"/>
</dbReference>
<dbReference type="InterPro" id="IPR021202">
    <property type="entry name" value="Rv3654c-like"/>
</dbReference>
<name>A0A975M5B7_9MICC</name>
<keyword evidence="1" id="KW-1133">Transmembrane helix</keyword>
<dbReference type="AlphaFoldDB" id="A0A975M5B7"/>
<dbReference type="Proteomes" id="UP000676885">
    <property type="component" value="Chromosome"/>
</dbReference>